<protein>
    <submittedName>
        <fullName evidence="4">T9SS type A sorting domain-containing protein</fullName>
    </submittedName>
</protein>
<dbReference type="InterPro" id="IPR011047">
    <property type="entry name" value="Quinoprotein_ADH-like_sf"/>
</dbReference>
<accession>A0A4S8I024</accession>
<feature type="domain" description="DUF7619" evidence="3">
    <location>
        <begin position="649"/>
        <end position="783"/>
    </location>
</feature>
<sequence length="969" mass="105434">MNRPVLPILFLLLLCSTAWAQTPGVTWSKYVKTDGDLEAIYDGQRTNDKGYILVGYDTGWYDNDENFILNKANTGRPWVVKLDSNGTRTWWRGIGANPHESALLSVREVTGGYITAGYERIYPDPANYLISKVDVSGNSLWEKTYGGSGSDRPYAVRPTIDGGYIVAGYSNSADGDVIQLHAGAEAWIVKLDANGNKVWTKTYGGTSTDTAYAICQMPDGGYLVCGTTSSANGDVPANNGGSDGWVFKLDALGTLVWKKNFGGGAQDVLNSVIKNDDNTYTLSGYTFSNDGDVSGNHGQADVWVIKIDDTGNLIWSKVYGGSRNDAAFGLHAGFTSGSFVTGFTESSDGQITDAAGRADCWTLRLDESGNLLWQKSSGTVNDEYAMVIMPKSDVEFTIAGFGYPLTQPVGWTDYNDGLVIKYGYANTIKGTLFYDANSNGIKDVGEGNFDNAIVKTVKSGDSLSAMPYNGAFSLDVDTGTFTTSVLLFTPYYNVVPASQSSTFSTYYNQDSIGFAVQPLPGKKDLFIMMRAVDPARPGFDVRYQLFYKNVGTMNMPTGTVQLTIDPKFSYLNASTAPTSITGNTITWNYTNLNSLDAGSIFLTIRLAAPPTTNIGDTLRSVAVIGPVTGDETPADDTAVLKQIVTGSFDPNDKTEANAGVITPAQVNNGEYLNYQIRFQNLGTDTAFNITVRDTLESRLDWNSLQMISASHAYQLAIEDGNKLTWQFNNIELPYSGIDEPNSHGYILYRIKPLSTVQIGDTIKNGAGIYFDFNLPVATNIERTVVLSLTPLPVTLSSFLAAMDGEIVNITWTTSIEEQLKHFEVQRSANGIDFTTIGIVQPGQKSYLFKDKQPLKGYNYYRLKSVDIDGSFSFSTYVLVNVENGAGIISSLYPNPATGNAILKLQGTVEGKVLVQVLDQQGRMVATKQFGVQHTGEFKTPLDLGNLPKGSYVLRIVVNDKSYLQKMLVQ</sequence>
<keyword evidence="5" id="KW-1185">Reference proteome</keyword>
<dbReference type="Gene3D" id="2.60.40.10">
    <property type="entry name" value="Immunoglobulins"/>
    <property type="match status" value="1"/>
</dbReference>
<proteinExistence type="predicted"/>
<dbReference type="EMBL" id="STFF01000002">
    <property type="protein sequence ID" value="THU39804.1"/>
    <property type="molecule type" value="Genomic_DNA"/>
</dbReference>
<reference evidence="4 5" key="1">
    <citation type="submission" date="2019-04" db="EMBL/GenBank/DDBJ databases">
        <title>Niastella caeni sp. nov., isolated from activated sludge.</title>
        <authorList>
            <person name="Sheng M."/>
        </authorList>
    </citation>
    <scope>NUCLEOTIDE SEQUENCE [LARGE SCALE GENOMIC DNA]</scope>
    <source>
        <strain evidence="4 5">HX-2-15</strain>
    </source>
</reference>
<name>A0A4S8I024_9BACT</name>
<dbReference type="InterPro" id="IPR013783">
    <property type="entry name" value="Ig-like_fold"/>
</dbReference>
<dbReference type="PANTHER" id="PTHR42754:SF1">
    <property type="entry name" value="LIPOPROTEIN"/>
    <property type="match status" value="1"/>
</dbReference>
<dbReference type="SUPFAM" id="SSF50998">
    <property type="entry name" value="Quinoprotein alcohol dehydrogenase-like"/>
    <property type="match status" value="1"/>
</dbReference>
<evidence type="ECO:0000313" key="4">
    <source>
        <dbReference type="EMBL" id="THU39804.1"/>
    </source>
</evidence>
<dbReference type="InterPro" id="IPR047589">
    <property type="entry name" value="DUF11_rpt"/>
</dbReference>
<comment type="caution">
    <text evidence="4">The sequence shown here is derived from an EMBL/GenBank/DDBJ whole genome shotgun (WGS) entry which is preliminary data.</text>
</comment>
<dbReference type="Proteomes" id="UP000306918">
    <property type="component" value="Unassembled WGS sequence"/>
</dbReference>
<dbReference type="PANTHER" id="PTHR42754">
    <property type="entry name" value="ENDOGLUCANASE"/>
    <property type="match status" value="1"/>
</dbReference>
<dbReference type="RefSeq" id="WP_136576564.1">
    <property type="nucleotide sequence ID" value="NZ_STFF01000002.1"/>
</dbReference>
<feature type="domain" description="Secretion system C-terminal sorting" evidence="2">
    <location>
        <begin position="891"/>
        <end position="968"/>
    </location>
</feature>
<dbReference type="Pfam" id="PF24595">
    <property type="entry name" value="DUF7619"/>
    <property type="match status" value="1"/>
</dbReference>
<dbReference type="InterPro" id="IPR026444">
    <property type="entry name" value="Secre_tail"/>
</dbReference>
<dbReference type="AlphaFoldDB" id="A0A4S8I024"/>
<dbReference type="InterPro" id="IPR055353">
    <property type="entry name" value="DUF7619"/>
</dbReference>
<keyword evidence="1" id="KW-0732">Signal</keyword>
<evidence type="ECO:0000256" key="1">
    <source>
        <dbReference type="SAM" id="SignalP"/>
    </source>
</evidence>
<gene>
    <name evidence="4" type="ORF">FAM09_07865</name>
</gene>
<organism evidence="4 5">
    <name type="scientific">Niastella caeni</name>
    <dbReference type="NCBI Taxonomy" id="2569763"/>
    <lineage>
        <taxon>Bacteria</taxon>
        <taxon>Pseudomonadati</taxon>
        <taxon>Bacteroidota</taxon>
        <taxon>Chitinophagia</taxon>
        <taxon>Chitinophagales</taxon>
        <taxon>Chitinophagaceae</taxon>
        <taxon>Niastella</taxon>
    </lineage>
</organism>
<evidence type="ECO:0000259" key="3">
    <source>
        <dbReference type="Pfam" id="PF24595"/>
    </source>
</evidence>
<feature type="chain" id="PRO_5020733205" evidence="1">
    <location>
        <begin position="21"/>
        <end position="969"/>
    </location>
</feature>
<dbReference type="NCBIfam" id="TIGR01451">
    <property type="entry name" value="B_ant_repeat"/>
    <property type="match status" value="1"/>
</dbReference>
<evidence type="ECO:0000259" key="2">
    <source>
        <dbReference type="Pfam" id="PF18962"/>
    </source>
</evidence>
<dbReference type="Pfam" id="PF18962">
    <property type="entry name" value="Por_Secre_tail"/>
    <property type="match status" value="1"/>
</dbReference>
<dbReference type="NCBIfam" id="TIGR04183">
    <property type="entry name" value="Por_Secre_tail"/>
    <property type="match status" value="1"/>
</dbReference>
<feature type="signal peptide" evidence="1">
    <location>
        <begin position="1"/>
        <end position="20"/>
    </location>
</feature>
<evidence type="ECO:0000313" key="5">
    <source>
        <dbReference type="Proteomes" id="UP000306918"/>
    </source>
</evidence>
<dbReference type="OrthoDB" id="9811934at2"/>